<dbReference type="Proteomes" id="UP000675554">
    <property type="component" value="Unassembled WGS sequence"/>
</dbReference>
<dbReference type="EMBL" id="JAGSMN010001209">
    <property type="protein sequence ID" value="MBR7678106.1"/>
    <property type="molecule type" value="Genomic_DNA"/>
</dbReference>
<keyword evidence="3" id="KW-1185">Reference proteome</keyword>
<proteinExistence type="predicted"/>
<evidence type="ECO:0000259" key="1">
    <source>
        <dbReference type="Pfam" id="PF13280"/>
    </source>
</evidence>
<protein>
    <submittedName>
        <fullName evidence="2">WYL domain-containing protein</fullName>
    </submittedName>
</protein>
<feature type="domain" description="WYL" evidence="1">
    <location>
        <begin position="2"/>
        <end position="58"/>
    </location>
</feature>
<accession>A0A8T4J0G6</accession>
<dbReference type="AlphaFoldDB" id="A0A8T4J0G6"/>
<comment type="caution">
    <text evidence="2">The sequence shown here is derived from an EMBL/GenBank/DDBJ whole genome shotgun (WGS) entry which is preliminary data.</text>
</comment>
<evidence type="ECO:0000313" key="2">
    <source>
        <dbReference type="EMBL" id="MBR7678106.1"/>
    </source>
</evidence>
<dbReference type="InterPro" id="IPR051534">
    <property type="entry name" value="CBASS_pafABC_assoc_protein"/>
</dbReference>
<sequence length="86" mass="9877">TGRVLRLAYGDREGDTTTRDVEPLGYVGSPYHWYLVGWCRLRDAVRVFRTDRIVSVTVTAEVPAPRELRREDLDIPYGEVRQLTLG</sequence>
<reference evidence="2" key="1">
    <citation type="submission" date="2021-04" db="EMBL/GenBank/DDBJ databases">
        <title>Sequencing of actinobacteria type strains.</title>
        <authorList>
            <person name="Nguyen G.-S."/>
            <person name="Wentzel A."/>
        </authorList>
    </citation>
    <scope>NUCLEOTIDE SEQUENCE</scope>
    <source>
        <strain evidence="2">DSM 42095</strain>
    </source>
</reference>
<feature type="non-terminal residue" evidence="2">
    <location>
        <position position="1"/>
    </location>
</feature>
<name>A0A8T4J0G6_9ACTN</name>
<dbReference type="Pfam" id="PF13280">
    <property type="entry name" value="WYL"/>
    <property type="match status" value="1"/>
</dbReference>
<dbReference type="PANTHER" id="PTHR34580">
    <property type="match status" value="1"/>
</dbReference>
<gene>
    <name evidence="2" type="ORF">KDA82_35025</name>
</gene>
<evidence type="ECO:0000313" key="3">
    <source>
        <dbReference type="Proteomes" id="UP000675554"/>
    </source>
</evidence>
<dbReference type="PROSITE" id="PS52050">
    <property type="entry name" value="WYL"/>
    <property type="match status" value="1"/>
</dbReference>
<dbReference type="InterPro" id="IPR026881">
    <property type="entry name" value="WYL_dom"/>
</dbReference>
<dbReference type="PANTHER" id="PTHR34580:SF1">
    <property type="entry name" value="PROTEIN PAFC"/>
    <property type="match status" value="1"/>
</dbReference>
<organism evidence="2 3">
    <name type="scientific">Streptomyces daliensis</name>
    <dbReference type="NCBI Taxonomy" id="299421"/>
    <lineage>
        <taxon>Bacteria</taxon>
        <taxon>Bacillati</taxon>
        <taxon>Actinomycetota</taxon>
        <taxon>Actinomycetes</taxon>
        <taxon>Kitasatosporales</taxon>
        <taxon>Streptomycetaceae</taxon>
        <taxon>Streptomyces</taxon>
    </lineage>
</organism>